<dbReference type="InterPro" id="IPR010987">
    <property type="entry name" value="Glutathione-S-Trfase_C-like"/>
</dbReference>
<dbReference type="InterPro" id="IPR040079">
    <property type="entry name" value="Glutathione_S-Trfase"/>
</dbReference>
<organism evidence="3 4">
    <name type="scientific">Psychromarinibacter halotolerans</name>
    <dbReference type="NCBI Taxonomy" id="1775175"/>
    <lineage>
        <taxon>Bacteria</taxon>
        <taxon>Pseudomonadati</taxon>
        <taxon>Pseudomonadota</taxon>
        <taxon>Alphaproteobacteria</taxon>
        <taxon>Rhodobacterales</taxon>
        <taxon>Paracoccaceae</taxon>
        <taxon>Psychromarinibacter</taxon>
    </lineage>
</organism>
<gene>
    <name evidence="3" type="ORF">ACFOGP_10630</name>
</gene>
<dbReference type="PROSITE" id="PS50404">
    <property type="entry name" value="GST_NTER"/>
    <property type="match status" value="1"/>
</dbReference>
<protein>
    <submittedName>
        <fullName evidence="3">Glutathione S-transferase family protein</fullName>
    </submittedName>
</protein>
<accession>A0ABV7GTP5</accession>
<keyword evidence="4" id="KW-1185">Reference proteome</keyword>
<dbReference type="EMBL" id="JBHRTB010000010">
    <property type="protein sequence ID" value="MFC3143167.1"/>
    <property type="molecule type" value="Genomic_DNA"/>
</dbReference>
<dbReference type="PANTHER" id="PTHR44051:SF8">
    <property type="entry name" value="GLUTATHIONE S-TRANSFERASE GSTA"/>
    <property type="match status" value="1"/>
</dbReference>
<dbReference type="SFLD" id="SFLDG01150">
    <property type="entry name" value="Main.1:_Beta-like"/>
    <property type="match status" value="1"/>
</dbReference>
<comment type="caution">
    <text evidence="3">The sequence shown here is derived from an EMBL/GenBank/DDBJ whole genome shotgun (WGS) entry which is preliminary data.</text>
</comment>
<dbReference type="PANTHER" id="PTHR44051">
    <property type="entry name" value="GLUTATHIONE S-TRANSFERASE-RELATED"/>
    <property type="match status" value="1"/>
</dbReference>
<dbReference type="RefSeq" id="WP_275633143.1">
    <property type="nucleotide sequence ID" value="NZ_JARGYD010000004.1"/>
</dbReference>
<dbReference type="InterPro" id="IPR036249">
    <property type="entry name" value="Thioredoxin-like_sf"/>
</dbReference>
<dbReference type="CDD" id="cd03046">
    <property type="entry name" value="GST_N_GTT1_like"/>
    <property type="match status" value="1"/>
</dbReference>
<sequence>MIRLHHCHQTRSMRSLWLLNELGVDFELVVYPFDRTLRSPEYRTLNPAGRVPALEIDGDVMFESGAIAEYLCERFPEAGLGRPVGALDRAEYLTWLHFAETVSQHTAALTQQHVALYDDSMRSPVVMKLEKMRLEKCYAAIEGRLSTPVENRDHLLTGGFSAADIGVGQAVYMGRHFARTDDFPELTRWYERLAERPAFQAALPPVGVDLLYERDFYEPWEA</sequence>
<reference evidence="4" key="1">
    <citation type="journal article" date="2019" name="Int. J. Syst. Evol. Microbiol.">
        <title>The Global Catalogue of Microorganisms (GCM) 10K type strain sequencing project: providing services to taxonomists for standard genome sequencing and annotation.</title>
        <authorList>
            <consortium name="The Broad Institute Genomics Platform"/>
            <consortium name="The Broad Institute Genome Sequencing Center for Infectious Disease"/>
            <person name="Wu L."/>
            <person name="Ma J."/>
        </authorList>
    </citation>
    <scope>NUCLEOTIDE SEQUENCE [LARGE SCALE GENOMIC DNA]</scope>
    <source>
        <strain evidence="4">KCTC 52366</strain>
    </source>
</reference>
<feature type="domain" description="GST C-terminal" evidence="2">
    <location>
        <begin position="85"/>
        <end position="216"/>
    </location>
</feature>
<dbReference type="Gene3D" id="1.20.1050.10">
    <property type="match status" value="1"/>
</dbReference>
<evidence type="ECO:0000313" key="4">
    <source>
        <dbReference type="Proteomes" id="UP001595632"/>
    </source>
</evidence>
<evidence type="ECO:0000259" key="2">
    <source>
        <dbReference type="PROSITE" id="PS50405"/>
    </source>
</evidence>
<dbReference type="InterPro" id="IPR036282">
    <property type="entry name" value="Glutathione-S-Trfase_C_sf"/>
</dbReference>
<dbReference type="Gene3D" id="3.40.30.10">
    <property type="entry name" value="Glutaredoxin"/>
    <property type="match status" value="1"/>
</dbReference>
<dbReference type="SFLD" id="SFLDG00358">
    <property type="entry name" value="Main_(cytGST)"/>
    <property type="match status" value="1"/>
</dbReference>
<dbReference type="Pfam" id="PF13409">
    <property type="entry name" value="GST_N_2"/>
    <property type="match status" value="1"/>
</dbReference>
<dbReference type="InterPro" id="IPR004046">
    <property type="entry name" value="GST_C"/>
</dbReference>
<feature type="domain" description="GST N-terminal" evidence="1">
    <location>
        <begin position="1"/>
        <end position="79"/>
    </location>
</feature>
<evidence type="ECO:0000313" key="3">
    <source>
        <dbReference type="EMBL" id="MFC3143167.1"/>
    </source>
</evidence>
<dbReference type="Pfam" id="PF00043">
    <property type="entry name" value="GST_C"/>
    <property type="match status" value="1"/>
</dbReference>
<dbReference type="InterPro" id="IPR004045">
    <property type="entry name" value="Glutathione_S-Trfase_N"/>
</dbReference>
<dbReference type="SFLD" id="SFLDS00019">
    <property type="entry name" value="Glutathione_Transferase_(cytos"/>
    <property type="match status" value="1"/>
</dbReference>
<dbReference type="Proteomes" id="UP001595632">
    <property type="component" value="Unassembled WGS sequence"/>
</dbReference>
<proteinExistence type="predicted"/>
<evidence type="ECO:0000259" key="1">
    <source>
        <dbReference type="PROSITE" id="PS50404"/>
    </source>
</evidence>
<name>A0ABV7GTP5_9RHOB</name>
<dbReference type="SUPFAM" id="SSF47616">
    <property type="entry name" value="GST C-terminal domain-like"/>
    <property type="match status" value="1"/>
</dbReference>
<dbReference type="SUPFAM" id="SSF52833">
    <property type="entry name" value="Thioredoxin-like"/>
    <property type="match status" value="1"/>
</dbReference>
<dbReference type="PROSITE" id="PS50405">
    <property type="entry name" value="GST_CTER"/>
    <property type="match status" value="1"/>
</dbReference>